<accession>A0A931SC98</accession>
<dbReference type="Proteomes" id="UP000724148">
    <property type="component" value="Unassembled WGS sequence"/>
</dbReference>
<proteinExistence type="predicted"/>
<gene>
    <name evidence="1" type="ORF">HYT40_03940</name>
</gene>
<evidence type="ECO:0000313" key="1">
    <source>
        <dbReference type="EMBL" id="MBI2097263.1"/>
    </source>
</evidence>
<dbReference type="AlphaFoldDB" id="A0A931SC98"/>
<organism evidence="1 2">
    <name type="scientific">Candidatus Sungiibacteriota bacterium</name>
    <dbReference type="NCBI Taxonomy" id="2750080"/>
    <lineage>
        <taxon>Bacteria</taxon>
        <taxon>Candidatus Sungiibacteriota</taxon>
    </lineage>
</organism>
<comment type="caution">
    <text evidence="1">The sequence shown here is derived from an EMBL/GenBank/DDBJ whole genome shotgun (WGS) entry which is preliminary data.</text>
</comment>
<protein>
    <submittedName>
        <fullName evidence="1">Uncharacterized protein</fullName>
    </submittedName>
</protein>
<dbReference type="EMBL" id="JACOZA010000095">
    <property type="protein sequence ID" value="MBI2097263.1"/>
    <property type="molecule type" value="Genomic_DNA"/>
</dbReference>
<sequence>MAARRDNRRGAALPRPHQLQIGTFYSRSVWFDEERARIIFAEAGERYRKGVGYNFGLQQIQPQHVYTPPSLIAIGGRDLANWFFFLSLSQRGGLNSDDSIRLTRAVWDRRPDLFDPKHVALLHAAEIRRAIIGVAVEFYPQLNGETRAGSLSYKLKEFARHWRLNAMALDQYWGGDIRNLFAESRTFEEYFLLIDRGSQKKPEDKRIGFYGMRRKIFSLLAFWLIEFQLVRRFRTPLVVDFHVLRVLLQLRILGVTWRRLGPGDPKIMARRRPRALWKYPAVHIHEGLVNQVIAWSYEFLIRHELDPFDVHNGLWNLSRTLCASYYGNKSRTVRRFDPAAKKWHAVTARLVKVSQLHNVSAWPQSYRDLCRYCPFEEYCGLAIPAGPYYDWGEGVNAGPHVVFPGRQPALDGVQWYDLPLGVTRRQNNTVWNGRDRWSSPKTSTEGRPAKQLILIRVRRRRLVR</sequence>
<name>A0A931SC98_9BACT</name>
<reference evidence="1" key="1">
    <citation type="submission" date="2020-07" db="EMBL/GenBank/DDBJ databases">
        <title>Huge and variable diversity of episymbiotic CPR bacteria and DPANN archaea in groundwater ecosystems.</title>
        <authorList>
            <person name="He C.Y."/>
            <person name="Keren R."/>
            <person name="Whittaker M."/>
            <person name="Farag I.F."/>
            <person name="Doudna J."/>
            <person name="Cate J.H.D."/>
            <person name="Banfield J.F."/>
        </authorList>
    </citation>
    <scope>NUCLEOTIDE SEQUENCE</scope>
    <source>
        <strain evidence="1">NC_groundwater_193_Ag_S-0.1um_51_7</strain>
    </source>
</reference>
<evidence type="ECO:0000313" key="2">
    <source>
        <dbReference type="Proteomes" id="UP000724148"/>
    </source>
</evidence>